<protein>
    <submittedName>
        <fullName evidence="2">Photosystem II stability/assembly factor-like uncharacterized protein</fullName>
    </submittedName>
</protein>
<dbReference type="InterPro" id="IPR015943">
    <property type="entry name" value="WD40/YVTN_repeat-like_dom_sf"/>
</dbReference>
<dbReference type="InterPro" id="IPR036278">
    <property type="entry name" value="Sialidase_sf"/>
</dbReference>
<dbReference type="CDD" id="cd15482">
    <property type="entry name" value="Sialidase_non-viral"/>
    <property type="match status" value="3"/>
</dbReference>
<dbReference type="EMBL" id="QKZV01000001">
    <property type="protein sequence ID" value="PZX65963.1"/>
    <property type="molecule type" value="Genomic_DNA"/>
</dbReference>
<reference evidence="2 3" key="1">
    <citation type="submission" date="2018-06" db="EMBL/GenBank/DDBJ databases">
        <title>Genomic Encyclopedia of Archaeal and Bacterial Type Strains, Phase II (KMG-II): from individual species to whole genera.</title>
        <authorList>
            <person name="Goeker M."/>
        </authorList>
    </citation>
    <scope>NUCLEOTIDE SEQUENCE [LARGE SCALE GENOMIC DNA]</scope>
    <source>
        <strain evidence="2 3">DSM 23241</strain>
    </source>
</reference>
<evidence type="ECO:0000313" key="3">
    <source>
        <dbReference type="Proteomes" id="UP000249720"/>
    </source>
</evidence>
<dbReference type="GO" id="GO:0010411">
    <property type="term" value="P:xyloglucan metabolic process"/>
    <property type="evidence" value="ECO:0007669"/>
    <property type="project" value="TreeGrafter"/>
</dbReference>
<feature type="chain" id="PRO_5016052048" evidence="1">
    <location>
        <begin position="27"/>
        <end position="1066"/>
    </location>
</feature>
<keyword evidence="1" id="KW-0732">Signal</keyword>
<dbReference type="Gene3D" id="2.130.10.10">
    <property type="entry name" value="YVTN repeat-like/Quinoprotein amine dehydrogenase"/>
    <property type="match status" value="3"/>
</dbReference>
<feature type="signal peptide" evidence="1">
    <location>
        <begin position="1"/>
        <end position="26"/>
    </location>
</feature>
<dbReference type="InterPro" id="IPR052025">
    <property type="entry name" value="Xyloglucanase_GH74"/>
</dbReference>
<accession>A0A2W7RZ10</accession>
<dbReference type="SUPFAM" id="SSF110296">
    <property type="entry name" value="Oligoxyloglucan reducing end-specific cellobiohydrolase"/>
    <property type="match status" value="1"/>
</dbReference>
<name>A0A2W7RZ10_9BACT</name>
<dbReference type="Proteomes" id="UP000249720">
    <property type="component" value="Unassembled WGS sequence"/>
</dbReference>
<organism evidence="2 3">
    <name type="scientific">Hydrotalea sandarakina</name>
    <dbReference type="NCBI Taxonomy" id="1004304"/>
    <lineage>
        <taxon>Bacteria</taxon>
        <taxon>Pseudomonadati</taxon>
        <taxon>Bacteroidota</taxon>
        <taxon>Chitinophagia</taxon>
        <taxon>Chitinophagales</taxon>
        <taxon>Chitinophagaceae</taxon>
        <taxon>Hydrotalea</taxon>
    </lineage>
</organism>
<proteinExistence type="predicted"/>
<evidence type="ECO:0000313" key="2">
    <source>
        <dbReference type="EMBL" id="PZX65963.1"/>
    </source>
</evidence>
<keyword evidence="3" id="KW-1185">Reference proteome</keyword>
<dbReference type="SUPFAM" id="SSF50939">
    <property type="entry name" value="Sialidases"/>
    <property type="match status" value="1"/>
</dbReference>
<sequence>MKWLPARMKKAIMILLLAVPSFWGNAQQISKETNESVNKPIYNPALFNGLKWRNIGPWRGGRCLAVMGIPNEPYTYYAGQTGGGVWKTTDGGNTWKCVSDSFFTCSSVGAIAVANNNHNIVYAGTGEAEMRNNISFGDGIYKSIDAGKSWKHIGLEKTYAIGTIAVNPLNDNELYVAAMGKVYGPNKERGLYKSIDGGNTWKQILYINDSTGCVDVKIDPANPLIIYASMWQAYRTPYSLSSGGKGCGLYKSMDGGNTWQSLSENPGMPKGLKGKIICTISAANHNRIWAIVENANSGVFRSDDGGNTWQLVSTKNDLTQRPWYFNQIFADPKNENTVYVLNVEFWKSVDGGFTWDKIANRHGDNHDMWINPNNPNNWIMGDDGGPQITFDAGKNFTAPNLPTAQFYHVNLDNEFPYNVYGAQQDNTSVRIASRSANEGIGIRDWYPVAGGEAGYIVPDPLNAQITYGGEYDGQLSTYNKSNDQNRNISVYPEQHSGEGAIVMKYRFNWTYPIAFSPFNPKMLYVTSNHVHRTTDGGQNWETISPDLTRNDPATLQPSGGPITLDNSMAEVYGTIFAFAESPVQKGVLWTGSDDGLIHVSKDDGKTWENVTPTNLPKWALISYVEPSHFDAATCYVSATRYQSDDTKPYLFKTHDFGKTWIAINNGIPGYNRCIRQDPSHANILYCGTETGIFISFDEGEHWQSLQLNLPNTPVRDIQVQTRDNDLVIATHGRSFWILDDITPIYQLNEKLANQAAILFKPRKTYRTPAGTSSTQPPLTEGENAPLGVIIRYYFKTAPSKEIHLAIKTDKGDSIITYSSQHNYFGEPISNNANFIPNPKQKRPGILTANSGMNTFIWDLHYPDAKADTSATFEGALTGPTAVPGNYQLALYIGDSLIQEQSFSVINDPRNTFTTADLEKQFQLEQEIHDLLNIIGKTTKNIRDVRTKIANYEANIKQTDSIKQFNALTKPFIMGLTEVENTLMNPKILAAEDNLRFPVRLEEKLSALNAAVQQADAPPTASMYSSFSHLKEQINNQLSKYKTLISQYATKINEWISHQQNTFIDLK</sequence>
<comment type="caution">
    <text evidence="2">The sequence shown here is derived from an EMBL/GenBank/DDBJ whole genome shotgun (WGS) entry which is preliminary data.</text>
</comment>
<dbReference type="PANTHER" id="PTHR43739">
    <property type="entry name" value="XYLOGLUCANASE (EUROFUNG)"/>
    <property type="match status" value="1"/>
</dbReference>
<dbReference type="PANTHER" id="PTHR43739:SF5">
    <property type="entry name" value="EXO-ALPHA-SIALIDASE"/>
    <property type="match status" value="1"/>
</dbReference>
<dbReference type="AlphaFoldDB" id="A0A2W7RZ10"/>
<evidence type="ECO:0000256" key="1">
    <source>
        <dbReference type="SAM" id="SignalP"/>
    </source>
</evidence>
<gene>
    <name evidence="2" type="ORF">LX80_00458</name>
</gene>